<organism evidence="1 2">
    <name type="scientific">Ixodes persulcatus</name>
    <name type="common">Taiga tick</name>
    <dbReference type="NCBI Taxonomy" id="34615"/>
    <lineage>
        <taxon>Eukaryota</taxon>
        <taxon>Metazoa</taxon>
        <taxon>Ecdysozoa</taxon>
        <taxon>Arthropoda</taxon>
        <taxon>Chelicerata</taxon>
        <taxon>Arachnida</taxon>
        <taxon>Acari</taxon>
        <taxon>Parasitiformes</taxon>
        <taxon>Ixodida</taxon>
        <taxon>Ixodoidea</taxon>
        <taxon>Ixodidae</taxon>
        <taxon>Ixodinae</taxon>
        <taxon>Ixodes</taxon>
    </lineage>
</organism>
<reference evidence="1 2" key="1">
    <citation type="journal article" date="2020" name="Cell">
        <title>Large-Scale Comparative Analyses of Tick Genomes Elucidate Their Genetic Diversity and Vector Capacities.</title>
        <authorList>
            <consortium name="Tick Genome and Microbiome Consortium (TIGMIC)"/>
            <person name="Jia N."/>
            <person name="Wang J."/>
            <person name="Shi W."/>
            <person name="Du L."/>
            <person name="Sun Y."/>
            <person name="Zhan W."/>
            <person name="Jiang J.F."/>
            <person name="Wang Q."/>
            <person name="Zhang B."/>
            <person name="Ji P."/>
            <person name="Bell-Sakyi L."/>
            <person name="Cui X.M."/>
            <person name="Yuan T.T."/>
            <person name="Jiang B.G."/>
            <person name="Yang W.F."/>
            <person name="Lam T.T."/>
            <person name="Chang Q.C."/>
            <person name="Ding S.J."/>
            <person name="Wang X.J."/>
            <person name="Zhu J.G."/>
            <person name="Ruan X.D."/>
            <person name="Zhao L."/>
            <person name="Wei J.T."/>
            <person name="Ye R.Z."/>
            <person name="Que T.C."/>
            <person name="Du C.H."/>
            <person name="Zhou Y.H."/>
            <person name="Cheng J.X."/>
            <person name="Dai P.F."/>
            <person name="Guo W.B."/>
            <person name="Han X.H."/>
            <person name="Huang E.J."/>
            <person name="Li L.F."/>
            <person name="Wei W."/>
            <person name="Gao Y.C."/>
            <person name="Liu J.Z."/>
            <person name="Shao H.Z."/>
            <person name="Wang X."/>
            <person name="Wang C.C."/>
            <person name="Yang T.C."/>
            <person name="Huo Q.B."/>
            <person name="Li W."/>
            <person name="Chen H.Y."/>
            <person name="Chen S.E."/>
            <person name="Zhou L.G."/>
            <person name="Ni X.B."/>
            <person name="Tian J.H."/>
            <person name="Sheng Y."/>
            <person name="Liu T."/>
            <person name="Pan Y.S."/>
            <person name="Xia L.Y."/>
            <person name="Li J."/>
            <person name="Zhao F."/>
            <person name="Cao W.C."/>
        </authorList>
    </citation>
    <scope>NUCLEOTIDE SEQUENCE [LARGE SCALE GENOMIC DNA]</scope>
    <source>
        <strain evidence="1">Iper-2018</strain>
    </source>
</reference>
<accession>A0AC60Q4J4</accession>
<name>A0AC60Q4J4_IXOPE</name>
<evidence type="ECO:0000313" key="1">
    <source>
        <dbReference type="EMBL" id="KAG0428683.1"/>
    </source>
</evidence>
<gene>
    <name evidence="1" type="ORF">HPB47_024347</name>
</gene>
<comment type="caution">
    <text evidence="1">The sequence shown here is derived from an EMBL/GenBank/DDBJ whole genome shotgun (WGS) entry which is preliminary data.</text>
</comment>
<sequence>MRKGGYAQVVQRGPAPLKVSAATQTSFLDYGKPRQSPTPQLKIQLPGRAITAGGSADPPSQSTNTLSPAGKQPQPSHTEGRRVDTLAHTPWIEHHPRSGMALVSLLQPPRGRNGPRPGHVMGNARSQRSALPLTLEGEETRGGELRMRSNLFLAAYTASSETGANSRGKPPVEASAMQSDYLSNCSLAGLVNAPSWLCGPDSAEYLYPSGGNDSADYPCNLAEGCDPTTSLWDPTTSPEPYTESSYSQLLVSSRFWIQRVLVPIITIIGVVGNSVTIVIMTRRRMRSSTNNYLAALAIVDMMYLLGVFALSLKHYEFIQEQGLHIYFRCFPFILLLTDTCSNTSVWITATFTVERYIAVCHPMKGKVLCTESRARKAVIAVVVFCFVLTLPTPFEYAVIEEKHPVTNSTIVSMSYSEFGRNELYKKIYYWLTVVLFTLVPFCLLAVFNAFLVRSVHISRNQRSKMTLRTDSSRDNQENKITVMLIAVVILFFVCQLPTAMTLLYTSIRVPEEGSEDEMLVFALGNIFNFLMSINAAGNFILYCLLSQKYRRTFLQIFCPCAEGRFVRLQSVYQYTGAGVNHSDDHTATRRLSSVRSQRSNSTAPVDSLTDNSSKRTSGPGNLLSVPEQESAPGDGDDANSGTSDKNGNCGRNCSLWKKLRQARKIDGNQGLKGAKDCVVVITADGVPQNKCIHSSI</sequence>
<evidence type="ECO:0000313" key="2">
    <source>
        <dbReference type="Proteomes" id="UP000805193"/>
    </source>
</evidence>
<proteinExistence type="predicted"/>
<protein>
    <submittedName>
        <fullName evidence="1">Uncharacterized protein</fullName>
    </submittedName>
</protein>
<keyword evidence="2" id="KW-1185">Reference proteome</keyword>
<dbReference type="Proteomes" id="UP000805193">
    <property type="component" value="Unassembled WGS sequence"/>
</dbReference>
<dbReference type="EMBL" id="JABSTQ010009496">
    <property type="protein sequence ID" value="KAG0428683.1"/>
    <property type="molecule type" value="Genomic_DNA"/>
</dbReference>